<accession>A0A0F3GVI7</accession>
<comment type="caution">
    <text evidence="1">The sequence shown here is derived from an EMBL/GenBank/DDBJ whole genome shotgun (WGS) entry which is preliminary data.</text>
</comment>
<proteinExistence type="predicted"/>
<dbReference type="Proteomes" id="UP000033423">
    <property type="component" value="Unassembled WGS sequence"/>
</dbReference>
<keyword evidence="2" id="KW-1185">Reference proteome</keyword>
<name>A0A0F3GVI7_9BACT</name>
<evidence type="ECO:0000313" key="1">
    <source>
        <dbReference type="EMBL" id="KJU84698.1"/>
    </source>
</evidence>
<dbReference type="EMBL" id="LACI01001335">
    <property type="protein sequence ID" value="KJU84698.1"/>
    <property type="molecule type" value="Genomic_DNA"/>
</dbReference>
<organism evidence="1 2">
    <name type="scientific">Candidatus Magnetobacterium bavaricum</name>
    <dbReference type="NCBI Taxonomy" id="29290"/>
    <lineage>
        <taxon>Bacteria</taxon>
        <taxon>Pseudomonadati</taxon>
        <taxon>Nitrospirota</taxon>
        <taxon>Thermodesulfovibrionia</taxon>
        <taxon>Thermodesulfovibrionales</taxon>
        <taxon>Candidatus Magnetobacteriaceae</taxon>
        <taxon>Candidatus Magnetobacterium</taxon>
    </lineage>
</organism>
<protein>
    <submittedName>
        <fullName evidence="1">Uncharacterized protein</fullName>
    </submittedName>
</protein>
<evidence type="ECO:0000313" key="2">
    <source>
        <dbReference type="Proteomes" id="UP000033423"/>
    </source>
</evidence>
<gene>
    <name evidence="1" type="ORF">MBAV_003121</name>
</gene>
<reference evidence="1 2" key="1">
    <citation type="submission" date="2015-02" db="EMBL/GenBank/DDBJ databases">
        <title>Single-cell genomics of uncultivated deep-branching MTB reveals a conserved set of magnetosome genes.</title>
        <authorList>
            <person name="Kolinko S."/>
            <person name="Richter M."/>
            <person name="Glockner F.O."/>
            <person name="Brachmann A."/>
            <person name="Schuler D."/>
        </authorList>
    </citation>
    <scope>NUCLEOTIDE SEQUENCE [LARGE SCALE GENOMIC DNA]</scope>
    <source>
        <strain evidence="1">TM-1</strain>
    </source>
</reference>
<dbReference type="AlphaFoldDB" id="A0A0F3GVI7"/>
<sequence length="50" mass="5859">MQTWKDKVFGVRLDSETYEQYKAYVTSKYSNMSIIGRVLVEKLLKGEIVL</sequence>